<organism evidence="2 3">
    <name type="scientific">Luteitalea pratensis</name>
    <dbReference type="NCBI Taxonomy" id="1855912"/>
    <lineage>
        <taxon>Bacteria</taxon>
        <taxon>Pseudomonadati</taxon>
        <taxon>Acidobacteriota</taxon>
        <taxon>Vicinamibacteria</taxon>
        <taxon>Vicinamibacterales</taxon>
        <taxon>Vicinamibacteraceae</taxon>
        <taxon>Luteitalea</taxon>
    </lineage>
</organism>
<keyword evidence="3" id="KW-1185">Reference proteome</keyword>
<gene>
    <name evidence="2" type="ORF">LuPra_02225</name>
</gene>
<accession>A0A143PKR7</accession>
<dbReference type="Proteomes" id="UP000076079">
    <property type="component" value="Chromosome"/>
</dbReference>
<dbReference type="EMBL" id="CP015136">
    <property type="protein sequence ID" value="AMY09016.1"/>
    <property type="molecule type" value="Genomic_DNA"/>
</dbReference>
<evidence type="ECO:0000313" key="2">
    <source>
        <dbReference type="EMBL" id="AMY09016.1"/>
    </source>
</evidence>
<protein>
    <submittedName>
        <fullName evidence="2">Uncharacterized protein</fullName>
    </submittedName>
</protein>
<evidence type="ECO:0000313" key="3">
    <source>
        <dbReference type="Proteomes" id="UP000076079"/>
    </source>
</evidence>
<keyword evidence="1" id="KW-0732">Signal</keyword>
<dbReference type="RefSeq" id="WP_110170797.1">
    <property type="nucleotide sequence ID" value="NZ_CP015136.1"/>
</dbReference>
<feature type="chain" id="PRO_5007511543" evidence="1">
    <location>
        <begin position="23"/>
        <end position="225"/>
    </location>
</feature>
<dbReference type="SUPFAM" id="SSF56925">
    <property type="entry name" value="OMPA-like"/>
    <property type="match status" value="1"/>
</dbReference>
<reference evidence="2 3" key="1">
    <citation type="journal article" date="2016" name="Genome Announc.">
        <title>First Complete Genome Sequence of a Subdivision 6 Acidobacterium Strain.</title>
        <authorList>
            <person name="Huang S."/>
            <person name="Vieira S."/>
            <person name="Bunk B."/>
            <person name="Riedel T."/>
            <person name="Sproer C."/>
            <person name="Overmann J."/>
        </authorList>
    </citation>
    <scope>NUCLEOTIDE SEQUENCE [LARGE SCALE GENOMIC DNA]</scope>
    <source>
        <strain evidence="3">DSM 100886 HEG_-6_39</strain>
    </source>
</reference>
<dbReference type="InterPro" id="IPR011250">
    <property type="entry name" value="OMP/PagP_B-barrel"/>
</dbReference>
<dbReference type="AlphaFoldDB" id="A0A143PKR7"/>
<dbReference type="OrthoDB" id="5381819at2"/>
<name>A0A143PKR7_LUTPR</name>
<dbReference type="Gene3D" id="2.40.160.20">
    <property type="match status" value="1"/>
</dbReference>
<dbReference type="STRING" id="1855912.LuPra_02225"/>
<sequence length="225" mass="24340" precursor="true">MKIRIFRLAVAFALALPSVAAAQDPVEFHIGAGVAFPVGDVADSFDTGFNFSTGLTFNANEAVGFMGEYQYFRFGGPDRTFENLSPTPQAGDRILIESNHQMNVVDFNVVLRAGGTSGMRAYLIAGPGVYWRKVQLTTPSVGFITVCDPYWYVCYPAPVSTDAIVGDRTSTDFGINVGGGVNFGAFFVEARYHYVWGPKIEPQSGGGQTYGSNASYFPITAGFRF</sequence>
<evidence type="ECO:0000256" key="1">
    <source>
        <dbReference type="SAM" id="SignalP"/>
    </source>
</evidence>
<feature type="signal peptide" evidence="1">
    <location>
        <begin position="1"/>
        <end position="22"/>
    </location>
</feature>
<dbReference type="KEGG" id="abac:LuPra_02225"/>
<reference evidence="3" key="2">
    <citation type="submission" date="2016-04" db="EMBL/GenBank/DDBJ databases">
        <title>First Complete Genome Sequence of a Subdivision 6 Acidobacterium.</title>
        <authorList>
            <person name="Huang S."/>
            <person name="Vieira S."/>
            <person name="Bunk B."/>
            <person name="Riedel T."/>
            <person name="Sproeer C."/>
            <person name="Overmann J."/>
        </authorList>
    </citation>
    <scope>NUCLEOTIDE SEQUENCE [LARGE SCALE GENOMIC DNA]</scope>
    <source>
        <strain evidence="3">DSM 100886 HEG_-6_39</strain>
    </source>
</reference>
<proteinExistence type="predicted"/>